<evidence type="ECO:0000313" key="3">
    <source>
        <dbReference type="Proteomes" id="UP001283361"/>
    </source>
</evidence>
<comment type="caution">
    <text evidence="2">The sequence shown here is derived from an EMBL/GenBank/DDBJ whole genome shotgun (WGS) entry which is preliminary data.</text>
</comment>
<dbReference type="AlphaFoldDB" id="A0AAE1ANF6"/>
<gene>
    <name evidence="2" type="ORF">RRG08_027631</name>
</gene>
<dbReference type="EMBL" id="JAWDGP010001615">
    <property type="protein sequence ID" value="KAK3789912.1"/>
    <property type="molecule type" value="Genomic_DNA"/>
</dbReference>
<reference evidence="2" key="1">
    <citation type="journal article" date="2023" name="G3 (Bethesda)">
        <title>A reference genome for the long-term kleptoplast-retaining sea slug Elysia crispata morphotype clarki.</title>
        <authorList>
            <person name="Eastman K.E."/>
            <person name="Pendleton A.L."/>
            <person name="Shaikh M.A."/>
            <person name="Suttiyut T."/>
            <person name="Ogas R."/>
            <person name="Tomko P."/>
            <person name="Gavelis G."/>
            <person name="Widhalm J.R."/>
            <person name="Wisecaver J.H."/>
        </authorList>
    </citation>
    <scope>NUCLEOTIDE SEQUENCE</scope>
    <source>
        <strain evidence="2">ECLA1</strain>
    </source>
</reference>
<protein>
    <submittedName>
        <fullName evidence="2">Uncharacterized protein</fullName>
    </submittedName>
</protein>
<sequence>MHCGAARGGPYRLEERGMKLEGSEEINENIYCARNSIQLLGICEMLLSQLKETTWHGLKWNNSPVLCVITDPVALVSSNQEKATFDLVSLVIVLCSFLSADLIIVQEMEDRVKESNYMLQEKSENSKSSGSSQEKPDPGV</sequence>
<organism evidence="2 3">
    <name type="scientific">Elysia crispata</name>
    <name type="common">lettuce slug</name>
    <dbReference type="NCBI Taxonomy" id="231223"/>
    <lineage>
        <taxon>Eukaryota</taxon>
        <taxon>Metazoa</taxon>
        <taxon>Spiralia</taxon>
        <taxon>Lophotrochozoa</taxon>
        <taxon>Mollusca</taxon>
        <taxon>Gastropoda</taxon>
        <taxon>Heterobranchia</taxon>
        <taxon>Euthyneura</taxon>
        <taxon>Panpulmonata</taxon>
        <taxon>Sacoglossa</taxon>
        <taxon>Placobranchoidea</taxon>
        <taxon>Plakobranchidae</taxon>
        <taxon>Elysia</taxon>
    </lineage>
</organism>
<dbReference type="Proteomes" id="UP001283361">
    <property type="component" value="Unassembled WGS sequence"/>
</dbReference>
<feature type="region of interest" description="Disordered" evidence="1">
    <location>
        <begin position="116"/>
        <end position="140"/>
    </location>
</feature>
<evidence type="ECO:0000256" key="1">
    <source>
        <dbReference type="SAM" id="MobiDB-lite"/>
    </source>
</evidence>
<name>A0AAE1ANF6_9GAST</name>
<proteinExistence type="predicted"/>
<keyword evidence="3" id="KW-1185">Reference proteome</keyword>
<evidence type="ECO:0000313" key="2">
    <source>
        <dbReference type="EMBL" id="KAK3789912.1"/>
    </source>
</evidence>
<accession>A0AAE1ANF6</accession>